<organism evidence="2 3">
    <name type="scientific">Kribbella steppae</name>
    <dbReference type="NCBI Taxonomy" id="2512223"/>
    <lineage>
        <taxon>Bacteria</taxon>
        <taxon>Bacillati</taxon>
        <taxon>Actinomycetota</taxon>
        <taxon>Actinomycetes</taxon>
        <taxon>Propionibacteriales</taxon>
        <taxon>Kribbellaceae</taxon>
        <taxon>Kribbella</taxon>
    </lineage>
</organism>
<dbReference type="GO" id="GO:0010181">
    <property type="term" value="F:FMN binding"/>
    <property type="evidence" value="ECO:0007669"/>
    <property type="project" value="InterPro"/>
</dbReference>
<dbReference type="PANTHER" id="PTHR39201">
    <property type="entry name" value="EXPORTED PROTEIN-RELATED"/>
    <property type="match status" value="1"/>
</dbReference>
<protein>
    <submittedName>
        <fullName evidence="2">Flavodoxin</fullName>
    </submittedName>
</protein>
<dbReference type="Pfam" id="PF12682">
    <property type="entry name" value="Flavodoxin_4"/>
    <property type="match status" value="1"/>
</dbReference>
<dbReference type="InterPro" id="IPR029039">
    <property type="entry name" value="Flavoprotein-like_sf"/>
</dbReference>
<sequence>MYFSRAGENYHYGGRRTLEVGNTQVVAEMVSDLIACDVYRIEAADPYPTGYDETVARNVREQNDDARPAIANPEPSIDQYDVLLLGSPIWNVRPPMIMSTFTDGHDFTGKTIYPFTTHAMSGLGRAVDDYTAACPGATIGEGLAIQGETVRTARPQVEAWLRRTGLLSE</sequence>
<dbReference type="Gene3D" id="3.40.50.360">
    <property type="match status" value="1"/>
</dbReference>
<dbReference type="EMBL" id="SLWN01000004">
    <property type="protein sequence ID" value="TCO32453.1"/>
    <property type="molecule type" value="Genomic_DNA"/>
</dbReference>
<keyword evidence="3" id="KW-1185">Reference proteome</keyword>
<comment type="caution">
    <text evidence="2">The sequence shown here is derived from an EMBL/GenBank/DDBJ whole genome shotgun (WGS) entry which is preliminary data.</text>
</comment>
<evidence type="ECO:0000313" key="2">
    <source>
        <dbReference type="EMBL" id="TCO32453.1"/>
    </source>
</evidence>
<reference evidence="2 3" key="1">
    <citation type="journal article" date="2015" name="Stand. Genomic Sci.">
        <title>Genomic Encyclopedia of Bacterial and Archaeal Type Strains, Phase III: the genomes of soil and plant-associated and newly described type strains.</title>
        <authorList>
            <person name="Whitman W.B."/>
            <person name="Woyke T."/>
            <person name="Klenk H.P."/>
            <person name="Zhou Y."/>
            <person name="Lilburn T.G."/>
            <person name="Beck B.J."/>
            <person name="De Vos P."/>
            <person name="Vandamme P."/>
            <person name="Eisen J.A."/>
            <person name="Garrity G."/>
            <person name="Hugenholtz P."/>
            <person name="Kyrpides N.C."/>
        </authorList>
    </citation>
    <scope>NUCLEOTIDE SEQUENCE [LARGE SCALE GENOMIC DNA]</scope>
    <source>
        <strain evidence="2 3">VKM Ac-2572</strain>
    </source>
</reference>
<gene>
    <name evidence="2" type="ORF">EV652_10459</name>
</gene>
<proteinExistence type="predicted"/>
<dbReference type="Proteomes" id="UP000294508">
    <property type="component" value="Unassembled WGS sequence"/>
</dbReference>
<dbReference type="AlphaFoldDB" id="A0A4R2HMJ9"/>
<dbReference type="InterPro" id="IPR008254">
    <property type="entry name" value="Flavodoxin/NO_synth"/>
</dbReference>
<dbReference type="RefSeq" id="WP_242001716.1">
    <property type="nucleotide sequence ID" value="NZ_SLWN01000004.1"/>
</dbReference>
<accession>A0A4R2HMJ9</accession>
<evidence type="ECO:0000313" key="3">
    <source>
        <dbReference type="Proteomes" id="UP000294508"/>
    </source>
</evidence>
<evidence type="ECO:0000259" key="1">
    <source>
        <dbReference type="Pfam" id="PF12682"/>
    </source>
</evidence>
<dbReference type="PANTHER" id="PTHR39201:SF1">
    <property type="entry name" value="FLAVODOXIN-LIKE DOMAIN-CONTAINING PROTEIN"/>
    <property type="match status" value="1"/>
</dbReference>
<name>A0A4R2HMJ9_9ACTN</name>
<dbReference type="SUPFAM" id="SSF52218">
    <property type="entry name" value="Flavoproteins"/>
    <property type="match status" value="1"/>
</dbReference>
<feature type="domain" description="Flavodoxin-like" evidence="1">
    <location>
        <begin position="21"/>
        <end position="161"/>
    </location>
</feature>